<evidence type="ECO:0000313" key="3">
    <source>
        <dbReference type="Proteomes" id="UP001601444"/>
    </source>
</evidence>
<proteinExistence type="predicted"/>
<dbReference type="EMBL" id="JBIAMX010000001">
    <property type="protein sequence ID" value="MFF0541887.1"/>
    <property type="molecule type" value="Genomic_DNA"/>
</dbReference>
<feature type="chain" id="PRO_5047148953" description="Secreted protein" evidence="1">
    <location>
        <begin position="31"/>
        <end position="115"/>
    </location>
</feature>
<evidence type="ECO:0000256" key="1">
    <source>
        <dbReference type="SAM" id="SignalP"/>
    </source>
</evidence>
<keyword evidence="3" id="KW-1185">Reference proteome</keyword>
<dbReference type="Proteomes" id="UP001601444">
    <property type="component" value="Unassembled WGS sequence"/>
</dbReference>
<comment type="caution">
    <text evidence="2">The sequence shown here is derived from an EMBL/GenBank/DDBJ whole genome shotgun (WGS) entry which is preliminary data.</text>
</comment>
<evidence type="ECO:0000313" key="2">
    <source>
        <dbReference type="EMBL" id="MFF0541887.1"/>
    </source>
</evidence>
<evidence type="ECO:0008006" key="4">
    <source>
        <dbReference type="Google" id="ProtNLM"/>
    </source>
</evidence>
<organism evidence="2 3">
    <name type="scientific">Nocardia thailandica</name>
    <dbReference type="NCBI Taxonomy" id="257275"/>
    <lineage>
        <taxon>Bacteria</taxon>
        <taxon>Bacillati</taxon>
        <taxon>Actinomycetota</taxon>
        <taxon>Actinomycetes</taxon>
        <taxon>Mycobacteriales</taxon>
        <taxon>Nocardiaceae</taxon>
        <taxon>Nocardia</taxon>
    </lineage>
</organism>
<sequence length="115" mass="12695">MELVKKVMVSASAAALLGAGAVLGVAPAQAQPWNPQPWNPGCTAQPVNNSAAYSTCFGPIRHQVRIQCGYGWGWFGSGWATYERRGPIVWDGQQSWAHCDFPGTLRNWDVVTYWW</sequence>
<reference evidence="2 3" key="1">
    <citation type="submission" date="2024-10" db="EMBL/GenBank/DDBJ databases">
        <title>The Natural Products Discovery Center: Release of the First 8490 Sequenced Strains for Exploring Actinobacteria Biosynthetic Diversity.</title>
        <authorList>
            <person name="Kalkreuter E."/>
            <person name="Kautsar S.A."/>
            <person name="Yang D."/>
            <person name="Bader C.D."/>
            <person name="Teijaro C.N."/>
            <person name="Fluegel L."/>
            <person name="Davis C.M."/>
            <person name="Simpson J.R."/>
            <person name="Lauterbach L."/>
            <person name="Steele A.D."/>
            <person name="Gui C."/>
            <person name="Meng S."/>
            <person name="Li G."/>
            <person name="Viehrig K."/>
            <person name="Ye F."/>
            <person name="Su P."/>
            <person name="Kiefer A.F."/>
            <person name="Nichols A."/>
            <person name="Cepeda A.J."/>
            <person name="Yan W."/>
            <person name="Fan B."/>
            <person name="Jiang Y."/>
            <person name="Adhikari A."/>
            <person name="Zheng C.-J."/>
            <person name="Schuster L."/>
            <person name="Cowan T.M."/>
            <person name="Smanski M.J."/>
            <person name="Chevrette M.G."/>
            <person name="De Carvalho L.P.S."/>
            <person name="Shen B."/>
        </authorList>
    </citation>
    <scope>NUCLEOTIDE SEQUENCE [LARGE SCALE GENOMIC DNA]</scope>
    <source>
        <strain evidence="2 3">NPDC004045</strain>
    </source>
</reference>
<keyword evidence="1" id="KW-0732">Signal</keyword>
<protein>
    <recommendedName>
        <fullName evidence="4">Secreted protein</fullName>
    </recommendedName>
</protein>
<accession>A0ABW6PHL3</accession>
<name>A0ABW6PHL3_9NOCA</name>
<gene>
    <name evidence="2" type="ORF">ACFYTF_03525</name>
</gene>
<feature type="signal peptide" evidence="1">
    <location>
        <begin position="1"/>
        <end position="30"/>
    </location>
</feature>
<dbReference type="RefSeq" id="WP_387698928.1">
    <property type="nucleotide sequence ID" value="NZ_JBIAMX010000001.1"/>
</dbReference>